<dbReference type="Proteomes" id="UP001556367">
    <property type="component" value="Unassembled WGS sequence"/>
</dbReference>
<evidence type="ECO:0000313" key="3">
    <source>
        <dbReference type="Proteomes" id="UP001556367"/>
    </source>
</evidence>
<reference evidence="3" key="1">
    <citation type="submission" date="2024-06" db="EMBL/GenBank/DDBJ databases">
        <title>Multi-omics analyses provide insights into the biosynthesis of the anticancer antibiotic pleurotin in Hohenbuehelia grisea.</title>
        <authorList>
            <person name="Weaver J.A."/>
            <person name="Alberti F."/>
        </authorList>
    </citation>
    <scope>NUCLEOTIDE SEQUENCE [LARGE SCALE GENOMIC DNA]</scope>
    <source>
        <strain evidence="3">T-177</strain>
    </source>
</reference>
<evidence type="ECO:0000313" key="2">
    <source>
        <dbReference type="EMBL" id="KAL0947040.1"/>
    </source>
</evidence>
<keyword evidence="3" id="KW-1185">Reference proteome</keyword>
<organism evidence="2 3">
    <name type="scientific">Hohenbuehelia grisea</name>
    <dbReference type="NCBI Taxonomy" id="104357"/>
    <lineage>
        <taxon>Eukaryota</taxon>
        <taxon>Fungi</taxon>
        <taxon>Dikarya</taxon>
        <taxon>Basidiomycota</taxon>
        <taxon>Agaricomycotina</taxon>
        <taxon>Agaricomycetes</taxon>
        <taxon>Agaricomycetidae</taxon>
        <taxon>Agaricales</taxon>
        <taxon>Pleurotineae</taxon>
        <taxon>Pleurotaceae</taxon>
        <taxon>Hohenbuehelia</taxon>
    </lineage>
</organism>
<gene>
    <name evidence="2" type="ORF">HGRIS_013184</name>
</gene>
<accession>A0ABR3IUY6</accession>
<proteinExistence type="predicted"/>
<evidence type="ECO:0000256" key="1">
    <source>
        <dbReference type="SAM" id="MobiDB-lite"/>
    </source>
</evidence>
<sequence length="217" mass="23350">MPTIVAPQPLRAATSAFLGCAIASPCSWAQPTRLGSPIKLQTPSRESIPRPSLEPFELLSQPSSRRSSKRRDCRSRRAACHRRHCAGKCATRSKPHSFDELPWIAALDAEPSPGADIADLSQLPVAYDSYASGPGPIRRRKISSLRSNPLSLGAPLIAVELFRDVKTPVSHFSGSRATGLPHDLSHVQFHNLMPVLGTGVHDCKEDNALLAAPATIA</sequence>
<comment type="caution">
    <text evidence="2">The sequence shown here is derived from an EMBL/GenBank/DDBJ whole genome shotgun (WGS) entry which is preliminary data.</text>
</comment>
<dbReference type="EMBL" id="JASNQZ010000015">
    <property type="protein sequence ID" value="KAL0947040.1"/>
    <property type="molecule type" value="Genomic_DNA"/>
</dbReference>
<feature type="region of interest" description="Disordered" evidence="1">
    <location>
        <begin position="37"/>
        <end position="73"/>
    </location>
</feature>
<protein>
    <submittedName>
        <fullName evidence="2">Uncharacterized protein</fullName>
    </submittedName>
</protein>
<name>A0ABR3IUY6_9AGAR</name>